<evidence type="ECO:0000313" key="9">
    <source>
        <dbReference type="EMBL" id="SDM15766.1"/>
    </source>
</evidence>
<dbReference type="STRING" id="430522.BFS30_00680"/>
<comment type="subcellular location">
    <subcellularLocation>
        <location evidence="1">Cell membrane</location>
        <topology evidence="1">Multi-pass membrane protein</topology>
    </subcellularLocation>
</comment>
<dbReference type="Pfam" id="PF00375">
    <property type="entry name" value="SDF"/>
    <property type="match status" value="1"/>
</dbReference>
<feature type="transmembrane region" description="Helical" evidence="8">
    <location>
        <begin position="232"/>
        <end position="259"/>
    </location>
</feature>
<feature type="transmembrane region" description="Helical" evidence="8">
    <location>
        <begin position="398"/>
        <end position="424"/>
    </location>
</feature>
<evidence type="ECO:0000256" key="1">
    <source>
        <dbReference type="ARBA" id="ARBA00004651"/>
    </source>
</evidence>
<proteinExistence type="predicted"/>
<dbReference type="PANTHER" id="PTHR42865:SF7">
    <property type="entry name" value="PROTON_GLUTAMATE-ASPARTATE SYMPORTER"/>
    <property type="match status" value="1"/>
</dbReference>
<evidence type="ECO:0000313" key="10">
    <source>
        <dbReference type="Proteomes" id="UP000183200"/>
    </source>
</evidence>
<dbReference type="Gene3D" id="1.10.3860.10">
    <property type="entry name" value="Sodium:dicarboxylate symporter"/>
    <property type="match status" value="1"/>
</dbReference>
<keyword evidence="3" id="KW-1003">Cell membrane</keyword>
<dbReference type="OrthoDB" id="9768885at2"/>
<dbReference type="InterPro" id="IPR036458">
    <property type="entry name" value="Na:dicarbo_symporter_sf"/>
</dbReference>
<feature type="transmembrane region" description="Helical" evidence="8">
    <location>
        <begin position="202"/>
        <end position="220"/>
    </location>
</feature>
<organism evidence="9 10">
    <name type="scientific">Pedobacter steynii</name>
    <dbReference type="NCBI Taxonomy" id="430522"/>
    <lineage>
        <taxon>Bacteria</taxon>
        <taxon>Pseudomonadati</taxon>
        <taxon>Bacteroidota</taxon>
        <taxon>Sphingobacteriia</taxon>
        <taxon>Sphingobacteriales</taxon>
        <taxon>Sphingobacteriaceae</taxon>
        <taxon>Pedobacter</taxon>
    </lineage>
</organism>
<evidence type="ECO:0000256" key="2">
    <source>
        <dbReference type="ARBA" id="ARBA00022448"/>
    </source>
</evidence>
<keyword evidence="4 8" id="KW-0812">Transmembrane</keyword>
<keyword evidence="10" id="KW-1185">Reference proteome</keyword>
<protein>
    <submittedName>
        <fullName evidence="9">Na+/H+-dicarboxylate symporter</fullName>
    </submittedName>
</protein>
<name>A0A1G9QXL3_9SPHI</name>
<dbReference type="AlphaFoldDB" id="A0A1G9QXL3"/>
<keyword evidence="2" id="KW-0813">Transport</keyword>
<dbReference type="RefSeq" id="WP_074605732.1">
    <property type="nucleotide sequence ID" value="NZ_FNGY01000003.1"/>
</dbReference>
<keyword evidence="5" id="KW-0769">Symport</keyword>
<feature type="transmembrane region" description="Helical" evidence="8">
    <location>
        <begin position="271"/>
        <end position="297"/>
    </location>
</feature>
<reference evidence="10" key="1">
    <citation type="submission" date="2016-10" db="EMBL/GenBank/DDBJ databases">
        <authorList>
            <person name="Varghese N."/>
            <person name="Submissions S."/>
        </authorList>
    </citation>
    <scope>NUCLEOTIDE SEQUENCE [LARGE SCALE GENOMIC DNA]</scope>
    <source>
        <strain evidence="10">DSM 19110</strain>
    </source>
</reference>
<evidence type="ECO:0000256" key="3">
    <source>
        <dbReference type="ARBA" id="ARBA00022475"/>
    </source>
</evidence>
<evidence type="ECO:0000256" key="7">
    <source>
        <dbReference type="ARBA" id="ARBA00023136"/>
    </source>
</evidence>
<keyword evidence="7 8" id="KW-0472">Membrane</keyword>
<sequence length="461" mass="50254">MSKNNRLTFFIFLALILGIALGYYLNVNSFKDYNGDITKAEVRIKGIEVKLNNLKDTTVVQYAELNVQKVAAQKARVEAEKVREKKLEPLTLLSDIFLRLIKMIVAPLVFSTLVVGVAKVGDIKAVGRIGGKTMLWFMSASLLSLVLGMIMVNIFKPGEAMQLPLPPSNADTGIHKVAVSLKDFISHIVPKSMTEAMATNEILQIVVFSLFFGVATAAIGEKGQVIIKFFDAVAHVILKVTGYVMNFAPFAVFGAMAAIVAKQGLTVLSTYALFIGEFYSSMLLLWILLIFIGFTILKSRVFNLMNRMKEPVLVAFSTASSEAAYPKTMLQLERFGCKEKIVSFVLPLGYSFNLDGSMLYMTFASLFIAQSYGIHLSFEQQVSMLLILMLTSKGIAGVPRASLVVIAGTIASFNIPEAGLALLIGIDPLLDMGRSATNVIGNSIATAVVSKWEGELSEPLD</sequence>
<dbReference type="GO" id="GO:0005886">
    <property type="term" value="C:plasma membrane"/>
    <property type="evidence" value="ECO:0007669"/>
    <property type="project" value="UniProtKB-SubCell"/>
</dbReference>
<gene>
    <name evidence="9" type="ORF">SAMN05421820_10348</name>
</gene>
<dbReference type="Proteomes" id="UP000183200">
    <property type="component" value="Unassembled WGS sequence"/>
</dbReference>
<dbReference type="GO" id="GO:0006835">
    <property type="term" value="P:dicarboxylic acid transport"/>
    <property type="evidence" value="ECO:0007669"/>
    <property type="project" value="TreeGrafter"/>
</dbReference>
<evidence type="ECO:0000256" key="5">
    <source>
        <dbReference type="ARBA" id="ARBA00022847"/>
    </source>
</evidence>
<dbReference type="PANTHER" id="PTHR42865">
    <property type="entry name" value="PROTON/GLUTAMATE-ASPARTATE SYMPORTER"/>
    <property type="match status" value="1"/>
</dbReference>
<dbReference type="PRINTS" id="PR00173">
    <property type="entry name" value="EDTRNSPORT"/>
</dbReference>
<evidence type="ECO:0000256" key="8">
    <source>
        <dbReference type="SAM" id="Phobius"/>
    </source>
</evidence>
<feature type="transmembrane region" description="Helical" evidence="8">
    <location>
        <begin position="96"/>
        <end position="121"/>
    </location>
</feature>
<evidence type="ECO:0000256" key="4">
    <source>
        <dbReference type="ARBA" id="ARBA00022692"/>
    </source>
</evidence>
<dbReference type="InterPro" id="IPR001991">
    <property type="entry name" value="Na-dicarboxylate_symporter"/>
</dbReference>
<feature type="transmembrane region" description="Helical" evidence="8">
    <location>
        <begin position="7"/>
        <end position="25"/>
    </location>
</feature>
<feature type="transmembrane region" description="Helical" evidence="8">
    <location>
        <begin position="133"/>
        <end position="155"/>
    </location>
</feature>
<dbReference type="SUPFAM" id="SSF118215">
    <property type="entry name" value="Proton glutamate symport protein"/>
    <property type="match status" value="1"/>
</dbReference>
<dbReference type="GO" id="GO:0015293">
    <property type="term" value="F:symporter activity"/>
    <property type="evidence" value="ECO:0007669"/>
    <property type="project" value="UniProtKB-KW"/>
</dbReference>
<dbReference type="EMBL" id="FNGY01000003">
    <property type="protein sequence ID" value="SDM15766.1"/>
    <property type="molecule type" value="Genomic_DNA"/>
</dbReference>
<keyword evidence="6 8" id="KW-1133">Transmembrane helix</keyword>
<dbReference type="FunFam" id="1.10.3860.10:FF:000001">
    <property type="entry name" value="C4-dicarboxylate transport protein"/>
    <property type="match status" value="1"/>
</dbReference>
<evidence type="ECO:0000256" key="6">
    <source>
        <dbReference type="ARBA" id="ARBA00022989"/>
    </source>
</evidence>
<accession>A0A1G9QXL3</accession>